<keyword evidence="7" id="KW-1185">Reference proteome</keyword>
<reference evidence="7" key="1">
    <citation type="submission" date="2017-06" db="EMBL/GenBank/DDBJ databases">
        <authorList>
            <person name="Varghese N."/>
            <person name="Submissions S."/>
        </authorList>
    </citation>
    <scope>NUCLEOTIDE SEQUENCE [LARGE SCALE GENOMIC DNA]</scope>
    <source>
        <strain evidence="7">CIP 108523</strain>
    </source>
</reference>
<dbReference type="InterPro" id="IPR005119">
    <property type="entry name" value="LysR_subst-bd"/>
</dbReference>
<dbReference type="Pfam" id="PF03466">
    <property type="entry name" value="LysR_substrate"/>
    <property type="match status" value="1"/>
</dbReference>
<evidence type="ECO:0000313" key="7">
    <source>
        <dbReference type="Proteomes" id="UP000242915"/>
    </source>
</evidence>
<dbReference type="InterPro" id="IPR036390">
    <property type="entry name" value="WH_DNA-bd_sf"/>
</dbReference>
<dbReference type="PANTHER" id="PTHR30419:SF8">
    <property type="entry name" value="NITROGEN ASSIMILATION TRANSCRIPTIONAL ACTIVATOR-RELATED"/>
    <property type="match status" value="1"/>
</dbReference>
<dbReference type="Proteomes" id="UP000242915">
    <property type="component" value="Unassembled WGS sequence"/>
</dbReference>
<dbReference type="AlphaFoldDB" id="A0A239A340"/>
<dbReference type="GO" id="GO:0005829">
    <property type="term" value="C:cytosol"/>
    <property type="evidence" value="ECO:0007669"/>
    <property type="project" value="TreeGrafter"/>
</dbReference>
<dbReference type="GO" id="GO:0003700">
    <property type="term" value="F:DNA-binding transcription factor activity"/>
    <property type="evidence" value="ECO:0007669"/>
    <property type="project" value="InterPro"/>
</dbReference>
<organism evidence="6 7">
    <name type="scientific">Pseudomonas segetis</name>
    <dbReference type="NCBI Taxonomy" id="298908"/>
    <lineage>
        <taxon>Bacteria</taxon>
        <taxon>Pseudomonadati</taxon>
        <taxon>Pseudomonadota</taxon>
        <taxon>Gammaproteobacteria</taxon>
        <taxon>Pseudomonadales</taxon>
        <taxon>Pseudomonadaceae</taxon>
        <taxon>Pseudomonas</taxon>
    </lineage>
</organism>
<proteinExistence type="inferred from homology"/>
<evidence type="ECO:0000259" key="5">
    <source>
        <dbReference type="PROSITE" id="PS50931"/>
    </source>
</evidence>
<dbReference type="SUPFAM" id="SSF53850">
    <property type="entry name" value="Periplasmic binding protein-like II"/>
    <property type="match status" value="1"/>
</dbReference>
<dbReference type="InterPro" id="IPR000847">
    <property type="entry name" value="LysR_HTH_N"/>
</dbReference>
<dbReference type="InterPro" id="IPR036388">
    <property type="entry name" value="WH-like_DNA-bd_sf"/>
</dbReference>
<dbReference type="InterPro" id="IPR050950">
    <property type="entry name" value="HTH-type_LysR_regulators"/>
</dbReference>
<dbReference type="SUPFAM" id="SSF46785">
    <property type="entry name" value="Winged helix' DNA-binding domain"/>
    <property type="match status" value="1"/>
</dbReference>
<protein>
    <submittedName>
        <fullName evidence="6">DNA-binding transcriptional regulator, LysR family</fullName>
    </submittedName>
</protein>
<comment type="similarity">
    <text evidence="1">Belongs to the LysR transcriptional regulatory family.</text>
</comment>
<feature type="domain" description="HTH lysR-type" evidence="5">
    <location>
        <begin position="3"/>
        <end position="60"/>
    </location>
</feature>
<dbReference type="Gene3D" id="1.10.10.10">
    <property type="entry name" value="Winged helix-like DNA-binding domain superfamily/Winged helix DNA-binding domain"/>
    <property type="match status" value="1"/>
</dbReference>
<sequence length="292" mass="31747">MDISFRQLRAFTLVAQTLSFTRTSELLHLSPPALSYSIRRLEEALGLKLLARNTRSVELTPAGEHFLPQAQQLLRVMGDAVSDAQELLNLDSGTLRLAALPTAAASFLPGVIAAYSREHPGVQVSLLDGRAGEVRDWVLAGEVDVGITSLPQDMLGLEFKHLVNDNLVLLVRDEGGDLESWKTKPYIALAADTSIRPLADMTLLSLGVNAQPTWQVAHMSTAAAMVREGLGFTLLPASCSSFLQLGEALLVLPVAQLVQRSLGLLQRKPVRQTPALQIFMQYLDSRLSQAFA</sequence>
<evidence type="ECO:0000256" key="3">
    <source>
        <dbReference type="ARBA" id="ARBA00023125"/>
    </source>
</evidence>
<dbReference type="EMBL" id="FZOG01000001">
    <property type="protein sequence ID" value="SNR89434.1"/>
    <property type="molecule type" value="Genomic_DNA"/>
</dbReference>
<dbReference type="PROSITE" id="PS50931">
    <property type="entry name" value="HTH_LYSR"/>
    <property type="match status" value="1"/>
</dbReference>
<dbReference type="Pfam" id="PF00126">
    <property type="entry name" value="HTH_1"/>
    <property type="match status" value="1"/>
</dbReference>
<dbReference type="CDD" id="cd08440">
    <property type="entry name" value="PBP2_LTTR_like_4"/>
    <property type="match status" value="1"/>
</dbReference>
<dbReference type="GO" id="GO:0003677">
    <property type="term" value="F:DNA binding"/>
    <property type="evidence" value="ECO:0007669"/>
    <property type="project" value="UniProtKB-KW"/>
</dbReference>
<evidence type="ECO:0000256" key="4">
    <source>
        <dbReference type="ARBA" id="ARBA00023163"/>
    </source>
</evidence>
<dbReference type="PANTHER" id="PTHR30419">
    <property type="entry name" value="HTH-TYPE TRANSCRIPTIONAL REGULATOR YBHD"/>
    <property type="match status" value="1"/>
</dbReference>
<keyword evidence="3 6" id="KW-0238">DNA-binding</keyword>
<keyword evidence="4" id="KW-0804">Transcription</keyword>
<dbReference type="FunFam" id="1.10.10.10:FF:000001">
    <property type="entry name" value="LysR family transcriptional regulator"/>
    <property type="match status" value="1"/>
</dbReference>
<dbReference type="Gene3D" id="3.40.190.290">
    <property type="match status" value="1"/>
</dbReference>
<evidence type="ECO:0000256" key="2">
    <source>
        <dbReference type="ARBA" id="ARBA00023015"/>
    </source>
</evidence>
<evidence type="ECO:0000313" key="6">
    <source>
        <dbReference type="EMBL" id="SNR89434.1"/>
    </source>
</evidence>
<name>A0A239A340_9PSED</name>
<accession>A0A239A340</accession>
<dbReference type="RefSeq" id="WP_089358877.1">
    <property type="nucleotide sequence ID" value="NZ_FZOG01000001.1"/>
</dbReference>
<keyword evidence="2" id="KW-0805">Transcription regulation</keyword>
<evidence type="ECO:0000256" key="1">
    <source>
        <dbReference type="ARBA" id="ARBA00009437"/>
    </source>
</evidence>
<dbReference type="PRINTS" id="PR00039">
    <property type="entry name" value="HTHLYSR"/>
</dbReference>
<gene>
    <name evidence="6" type="ORF">SAMN05216255_0844</name>
</gene>